<dbReference type="Gene3D" id="6.10.250.3150">
    <property type="match status" value="1"/>
</dbReference>
<evidence type="ECO:0000256" key="2">
    <source>
        <dbReference type="SAM" id="Coils"/>
    </source>
</evidence>
<evidence type="ECO:0000259" key="5">
    <source>
        <dbReference type="Pfam" id="PF01551"/>
    </source>
</evidence>
<keyword evidence="1 4" id="KW-0732">Signal</keyword>
<feature type="coiled-coil region" evidence="2">
    <location>
        <begin position="32"/>
        <end position="115"/>
    </location>
</feature>
<dbReference type="InterPro" id="IPR011055">
    <property type="entry name" value="Dup_hybrid_motif"/>
</dbReference>
<dbReference type="Proteomes" id="UP000292927">
    <property type="component" value="Unassembled WGS sequence"/>
</dbReference>
<feature type="region of interest" description="Disordered" evidence="3">
    <location>
        <begin position="280"/>
        <end position="345"/>
    </location>
</feature>
<sequence length="485" mass="53490">MKKRRYIRFLAAILVGTLAFPVWAEPVNRQDLEEAEKQKSIYEQELQKAQDLISSLQGSKTDIISYIQQLDGGINDLMGRVQELEAEEEKKKQEVKAAQDELSRITEEKDQQYEAMKLRIKYMYEMGESDYLEILFSSGSLTDLFNQAEYISQISAYDRRMLEKYQQTVELVENSATALMQEQLQLENLQAEEQAKMASMQVLHDAKSKELSGIENMLADNEELREKYQQGLKNQEYTIEKLEQAMREEEERALQMALQASREAEAASIAASKSEAESISQSIEESIAQSIAQAQSSSGSGSGENQVDPDSPGTTSPTPAPTVTDPAPTEPSATAPSGDTSEFGSRPGGAFYLKWPCPSSRRITSPFGPRPNKPVEGVSDYHNGIDVGAAYGAEIVAAADGVVTSTEYNIAGGNMIYISHENGKFITSYLHMSRYIVSPGQTVKAGQVVGYVGSTGYSTGPHLDFRLITGGQHINPLGSNISYQY</sequence>
<dbReference type="RefSeq" id="WP_130433628.1">
    <property type="nucleotide sequence ID" value="NZ_SGXF01000001.1"/>
</dbReference>
<feature type="domain" description="M23ase beta-sheet core" evidence="5">
    <location>
        <begin position="381"/>
        <end position="476"/>
    </location>
</feature>
<evidence type="ECO:0000259" key="6">
    <source>
        <dbReference type="Pfam" id="PF24568"/>
    </source>
</evidence>
<comment type="caution">
    <text evidence="7">The sequence shown here is derived from an EMBL/GenBank/DDBJ whole genome shotgun (WGS) entry which is preliminary data.</text>
</comment>
<dbReference type="GO" id="GO:0004222">
    <property type="term" value="F:metalloendopeptidase activity"/>
    <property type="evidence" value="ECO:0007669"/>
    <property type="project" value="TreeGrafter"/>
</dbReference>
<dbReference type="InterPro" id="IPR057309">
    <property type="entry name" value="PcsB_CC"/>
</dbReference>
<feature type="compositionally biased region" description="Low complexity" evidence="3">
    <location>
        <begin position="308"/>
        <end position="337"/>
    </location>
</feature>
<evidence type="ECO:0000256" key="4">
    <source>
        <dbReference type="SAM" id="SignalP"/>
    </source>
</evidence>
<feature type="coiled-coil region" evidence="2">
    <location>
        <begin position="162"/>
        <end position="267"/>
    </location>
</feature>
<keyword evidence="8" id="KW-1185">Reference proteome</keyword>
<organism evidence="7 8">
    <name type="scientific">Cuneatibacter caecimuris</name>
    <dbReference type="NCBI Taxonomy" id="1796618"/>
    <lineage>
        <taxon>Bacteria</taxon>
        <taxon>Bacillati</taxon>
        <taxon>Bacillota</taxon>
        <taxon>Clostridia</taxon>
        <taxon>Lachnospirales</taxon>
        <taxon>Lachnospiraceae</taxon>
        <taxon>Cuneatibacter</taxon>
    </lineage>
</organism>
<keyword evidence="7" id="KW-0378">Hydrolase</keyword>
<accession>A0A4Q7PPD9</accession>
<dbReference type="Gene3D" id="2.70.70.10">
    <property type="entry name" value="Glucose Permease (Domain IIA)"/>
    <property type="match status" value="1"/>
</dbReference>
<proteinExistence type="predicted"/>
<dbReference type="InterPro" id="IPR016047">
    <property type="entry name" value="M23ase_b-sheet_dom"/>
</dbReference>
<gene>
    <name evidence="7" type="ORF">EV209_1009</name>
</gene>
<feature type="signal peptide" evidence="4">
    <location>
        <begin position="1"/>
        <end position="24"/>
    </location>
</feature>
<dbReference type="PANTHER" id="PTHR21666:SF270">
    <property type="entry name" value="MUREIN HYDROLASE ACTIVATOR ENVC"/>
    <property type="match status" value="1"/>
</dbReference>
<dbReference type="CDD" id="cd12797">
    <property type="entry name" value="M23_peptidase"/>
    <property type="match status" value="1"/>
</dbReference>
<reference evidence="7 8" key="1">
    <citation type="submission" date="2019-02" db="EMBL/GenBank/DDBJ databases">
        <title>Genomic Encyclopedia of Type Strains, Phase IV (KMG-IV): sequencing the most valuable type-strain genomes for metagenomic binning, comparative biology and taxonomic classification.</title>
        <authorList>
            <person name="Goeker M."/>
        </authorList>
    </citation>
    <scope>NUCLEOTIDE SEQUENCE [LARGE SCALE GENOMIC DNA]</scope>
    <source>
        <strain evidence="7 8">DSM 29486</strain>
    </source>
</reference>
<feature type="chain" id="PRO_5039554396" evidence="4">
    <location>
        <begin position="25"/>
        <end position="485"/>
    </location>
</feature>
<evidence type="ECO:0000256" key="3">
    <source>
        <dbReference type="SAM" id="MobiDB-lite"/>
    </source>
</evidence>
<dbReference type="OrthoDB" id="9809488at2"/>
<keyword evidence="2" id="KW-0175">Coiled coil</keyword>
<evidence type="ECO:0000256" key="1">
    <source>
        <dbReference type="ARBA" id="ARBA00022729"/>
    </source>
</evidence>
<feature type="compositionally biased region" description="Low complexity" evidence="3">
    <location>
        <begin position="280"/>
        <end position="299"/>
    </location>
</feature>
<evidence type="ECO:0000313" key="8">
    <source>
        <dbReference type="Proteomes" id="UP000292927"/>
    </source>
</evidence>
<dbReference type="PANTHER" id="PTHR21666">
    <property type="entry name" value="PEPTIDASE-RELATED"/>
    <property type="match status" value="1"/>
</dbReference>
<feature type="domain" description="Peptidoglycan hydrolase PcsB coiled-coil" evidence="6">
    <location>
        <begin position="105"/>
        <end position="174"/>
    </location>
</feature>
<name>A0A4Q7PPD9_9FIRM</name>
<dbReference type="EMBL" id="SGXF01000001">
    <property type="protein sequence ID" value="RZT02879.1"/>
    <property type="molecule type" value="Genomic_DNA"/>
</dbReference>
<dbReference type="SUPFAM" id="SSF51261">
    <property type="entry name" value="Duplicated hybrid motif"/>
    <property type="match status" value="1"/>
</dbReference>
<protein>
    <submittedName>
        <fullName evidence="7">Murein DD-endopeptidase MepM/ murein hydrolase activator NlpD</fullName>
    </submittedName>
</protein>
<dbReference type="Pfam" id="PF24568">
    <property type="entry name" value="CC_PcsB"/>
    <property type="match status" value="1"/>
</dbReference>
<dbReference type="InterPro" id="IPR050570">
    <property type="entry name" value="Cell_wall_metabolism_enzyme"/>
</dbReference>
<evidence type="ECO:0000313" key="7">
    <source>
        <dbReference type="EMBL" id="RZT02879.1"/>
    </source>
</evidence>
<dbReference type="Pfam" id="PF01551">
    <property type="entry name" value="Peptidase_M23"/>
    <property type="match status" value="1"/>
</dbReference>
<dbReference type="AlphaFoldDB" id="A0A4Q7PPD9"/>